<dbReference type="Proteomes" id="UP000240009">
    <property type="component" value="Unassembled WGS sequence"/>
</dbReference>
<proteinExistence type="predicted"/>
<dbReference type="EMBL" id="PUIA01000081">
    <property type="protein sequence ID" value="PQO25442.1"/>
    <property type="molecule type" value="Genomic_DNA"/>
</dbReference>
<dbReference type="NCBIfam" id="TIGR04294">
    <property type="entry name" value="pre_pil_HX9DG"/>
    <property type="match status" value="1"/>
</dbReference>
<dbReference type="InterPro" id="IPR011453">
    <property type="entry name" value="DUF1559"/>
</dbReference>
<dbReference type="PANTHER" id="PTHR30093:SF2">
    <property type="entry name" value="TYPE II SECRETION SYSTEM PROTEIN H"/>
    <property type="match status" value="1"/>
</dbReference>
<dbReference type="PANTHER" id="PTHR30093">
    <property type="entry name" value="GENERAL SECRETION PATHWAY PROTEIN G"/>
    <property type="match status" value="1"/>
</dbReference>
<dbReference type="InterPro" id="IPR027558">
    <property type="entry name" value="Pre_pil_HX9DG_C"/>
</dbReference>
<evidence type="ECO:0000313" key="2">
    <source>
        <dbReference type="EMBL" id="PQO25442.1"/>
    </source>
</evidence>
<feature type="domain" description="DUF1559" evidence="1">
    <location>
        <begin position="33"/>
        <end position="303"/>
    </location>
</feature>
<protein>
    <recommendedName>
        <fullName evidence="1">DUF1559 domain-containing protein</fullName>
    </recommendedName>
</protein>
<accession>A0A2S8EZX9</accession>
<comment type="caution">
    <text evidence="2">The sequence shown here is derived from an EMBL/GenBank/DDBJ whole genome shotgun (WGS) entry which is preliminary data.</text>
</comment>
<dbReference type="Pfam" id="PF07596">
    <property type="entry name" value="SBP_bac_10"/>
    <property type="match status" value="1"/>
</dbReference>
<name>A0A2S8EZX9_9BACT</name>
<dbReference type="Gene3D" id="3.30.700.10">
    <property type="entry name" value="Glycoprotein, Type 4 Pilin"/>
    <property type="match status" value="1"/>
</dbReference>
<organism evidence="2 3">
    <name type="scientific">Blastopirellula marina</name>
    <dbReference type="NCBI Taxonomy" id="124"/>
    <lineage>
        <taxon>Bacteria</taxon>
        <taxon>Pseudomonadati</taxon>
        <taxon>Planctomycetota</taxon>
        <taxon>Planctomycetia</taxon>
        <taxon>Pirellulales</taxon>
        <taxon>Pirellulaceae</taxon>
        <taxon>Blastopirellula</taxon>
    </lineage>
</organism>
<dbReference type="NCBIfam" id="TIGR02532">
    <property type="entry name" value="IV_pilin_GFxxxE"/>
    <property type="match status" value="1"/>
</dbReference>
<reference evidence="2 3" key="1">
    <citation type="submission" date="2018-02" db="EMBL/GenBank/DDBJ databases">
        <title>Comparative genomes isolates from brazilian mangrove.</title>
        <authorList>
            <person name="Araujo J.E."/>
            <person name="Taketani R.G."/>
            <person name="Silva M.C.P."/>
            <person name="Loureco M.V."/>
            <person name="Andreote F.D."/>
        </authorList>
    </citation>
    <scope>NUCLEOTIDE SEQUENCE [LARGE SCALE GENOMIC DNA]</scope>
    <source>
        <strain evidence="2 3">HEX-2 MGV</strain>
    </source>
</reference>
<sequence length="322" mass="35065">MMVPRRRAFTLVELLVVIAIIGILIALLLPAVQAAREAARRMQCSNHLKQIVLATHNFESAHQEIVFNRYSDPGYSWFTGWDQWGDYGGADSRGWSWLTALLPYLEQSAIYDHGQIPNQTFGNSSAVSQSIPGFFCPSDSMQAHSPYVENTIYMNGVSTGLTNYKGVLGSNFCWGPYANTGANGNCEPWGWGDGIMIPLAWHQKKKSGSLVDGTSNTFLVGEQVWNEAAAKCSNCYGLGFSYAHTIEATANAALPPNARQPDGTEFALDDFEGQNGFRSRHPGGVLMGYADGSVHFVSETVDLATYRAMATIAGSESLRIGN</sequence>
<evidence type="ECO:0000313" key="3">
    <source>
        <dbReference type="Proteomes" id="UP000240009"/>
    </source>
</evidence>
<dbReference type="InterPro" id="IPR012902">
    <property type="entry name" value="N_methyl_site"/>
</dbReference>
<evidence type="ECO:0000259" key="1">
    <source>
        <dbReference type="Pfam" id="PF07596"/>
    </source>
</evidence>
<dbReference type="SUPFAM" id="SSF54523">
    <property type="entry name" value="Pili subunits"/>
    <property type="match status" value="1"/>
</dbReference>
<dbReference type="InterPro" id="IPR045584">
    <property type="entry name" value="Pilin-like"/>
</dbReference>
<dbReference type="AlphaFoldDB" id="A0A2S8EZX9"/>
<dbReference type="Pfam" id="PF07963">
    <property type="entry name" value="N_methyl"/>
    <property type="match status" value="1"/>
</dbReference>
<gene>
    <name evidence="2" type="ORF">C5Y96_24175</name>
</gene>